<organism evidence="1 2">
    <name type="scientific">Plakobranchus ocellatus</name>
    <dbReference type="NCBI Taxonomy" id="259542"/>
    <lineage>
        <taxon>Eukaryota</taxon>
        <taxon>Metazoa</taxon>
        <taxon>Spiralia</taxon>
        <taxon>Lophotrochozoa</taxon>
        <taxon>Mollusca</taxon>
        <taxon>Gastropoda</taxon>
        <taxon>Heterobranchia</taxon>
        <taxon>Euthyneura</taxon>
        <taxon>Panpulmonata</taxon>
        <taxon>Sacoglossa</taxon>
        <taxon>Placobranchoidea</taxon>
        <taxon>Plakobranchidae</taxon>
        <taxon>Plakobranchus</taxon>
    </lineage>
</organism>
<comment type="caution">
    <text evidence="1">The sequence shown here is derived from an EMBL/GenBank/DDBJ whole genome shotgun (WGS) entry which is preliminary data.</text>
</comment>
<reference evidence="1 2" key="1">
    <citation type="journal article" date="2021" name="Elife">
        <title>Chloroplast acquisition without the gene transfer in kleptoplastic sea slugs, Plakobranchus ocellatus.</title>
        <authorList>
            <person name="Maeda T."/>
            <person name="Takahashi S."/>
            <person name="Yoshida T."/>
            <person name="Shimamura S."/>
            <person name="Takaki Y."/>
            <person name="Nagai Y."/>
            <person name="Toyoda A."/>
            <person name="Suzuki Y."/>
            <person name="Arimoto A."/>
            <person name="Ishii H."/>
            <person name="Satoh N."/>
            <person name="Nishiyama T."/>
            <person name="Hasebe M."/>
            <person name="Maruyama T."/>
            <person name="Minagawa J."/>
            <person name="Obokata J."/>
            <person name="Shigenobu S."/>
        </authorList>
    </citation>
    <scope>NUCLEOTIDE SEQUENCE [LARGE SCALE GENOMIC DNA]</scope>
</reference>
<dbReference type="EMBL" id="BLXT01000588">
    <property type="protein sequence ID" value="GFN78203.1"/>
    <property type="molecule type" value="Genomic_DNA"/>
</dbReference>
<name>A0AAV3Y7Y2_9GAST</name>
<evidence type="ECO:0000313" key="2">
    <source>
        <dbReference type="Proteomes" id="UP000735302"/>
    </source>
</evidence>
<proteinExistence type="predicted"/>
<evidence type="ECO:0000313" key="1">
    <source>
        <dbReference type="EMBL" id="GFN78203.1"/>
    </source>
</evidence>
<protein>
    <submittedName>
        <fullName evidence="1">Uncharacterized protein</fullName>
    </submittedName>
</protein>
<accession>A0AAV3Y7Y2</accession>
<dbReference type="AlphaFoldDB" id="A0AAV3Y7Y2"/>
<keyword evidence="2" id="KW-1185">Reference proteome</keyword>
<gene>
    <name evidence="1" type="ORF">PoB_000470900</name>
</gene>
<dbReference type="Proteomes" id="UP000735302">
    <property type="component" value="Unassembled WGS sequence"/>
</dbReference>
<sequence>MQKWLVLSLLFKRQFKFSQRQTDDQLLSSAVLTPASLASVISLLSADDNEPPVSLLSNWDANHGLR</sequence>